<dbReference type="PANTHER" id="PTHR12904:SF28">
    <property type="entry name" value="ATP SYNTHASE SUBUNIT ALPHA-RELATED"/>
    <property type="match status" value="1"/>
</dbReference>
<evidence type="ECO:0000313" key="1">
    <source>
        <dbReference type="EMBL" id="EFO96128.1"/>
    </source>
</evidence>
<dbReference type="InterPro" id="IPR032675">
    <property type="entry name" value="LRR_dom_sf"/>
</dbReference>
<dbReference type="InParanoid" id="E3NFJ7"/>
<keyword evidence="2" id="KW-1185">Reference proteome</keyword>
<name>E3NFJ7_CAERE</name>
<dbReference type="PANTHER" id="PTHR12904">
    <property type="match status" value="1"/>
</dbReference>
<dbReference type="HOGENOM" id="CLU_454352_0_0_1"/>
<dbReference type="InterPro" id="IPR051341">
    <property type="entry name" value="Zyg-11_UBL_adapter"/>
</dbReference>
<dbReference type="GO" id="GO:0031462">
    <property type="term" value="C:Cul2-RING ubiquitin ligase complex"/>
    <property type="evidence" value="ECO:0007669"/>
    <property type="project" value="TreeGrafter"/>
</dbReference>
<sequence length="609" mass="70733">MESLQKTCIPVLVNLIEESKFKSYAKLIDGLPSNEKYKYQITPEPSNRIFEILTKGPLRFSSETANEISKVFNVTKVTLTSPIVNNASIDLLRSFNLVELRLLNLKEETTADSNYGYKKSFFDIIAALDSILNSKSLKSLRVLKIDGHHTEFNYDWIDQNEFRYPHVFQIANVLGPVLQQLDISSCQFFWNQSTTIFTRFPNLTELDVSYTQIRLADGISQLKNLEKLSLAGIRLDDDDFTELFKLRKLQFLNLSGCYRGRFTDFMNFSFHEKSPLPELKVLDISENGYDLGLIVRLVEIYPKLETIGLIDYRFPANTNIAGVKLLMNTTVEQCLESLDYYLNTWGFQHETIAMIIERINLQSERAGRFMIKCLGKIIEAIDHGAKFTKDFEPLATLTTLIDKYRLQRITSSQRRSLARYLLTLQPNDDQMYHYFHVFQQCFTSDAFLASPYINYSMVCNKAIDLVLREVTEEDYDRREALRMRDYNRQHALEMGVSILSKCLHKMSRSDETFRKKRIDGLLIFLMTGSDQRSRQAALAILVHVLSFTTNRSMTKHQKARLTTEIMSCINRYRQDSSIHIGNFQHFLQTKRTSSGVKDWFDWVKMCGDR</sequence>
<gene>
    <name evidence="1" type="ORF">CRE_22682</name>
</gene>
<accession>E3NFJ7</accession>
<dbReference type="eggNOG" id="KOG3665">
    <property type="taxonomic scope" value="Eukaryota"/>
</dbReference>
<proteinExistence type="predicted"/>
<dbReference type="STRING" id="31234.E3NFJ7"/>
<protein>
    <submittedName>
        <fullName evidence="1">Uncharacterized protein</fullName>
    </submittedName>
</protein>
<dbReference type="Gene3D" id="3.80.10.10">
    <property type="entry name" value="Ribonuclease Inhibitor"/>
    <property type="match status" value="1"/>
</dbReference>
<dbReference type="AlphaFoldDB" id="E3NFJ7"/>
<dbReference type="SUPFAM" id="SSF52047">
    <property type="entry name" value="RNI-like"/>
    <property type="match status" value="1"/>
</dbReference>
<organism evidence="2">
    <name type="scientific">Caenorhabditis remanei</name>
    <name type="common">Caenorhabditis vulgaris</name>
    <dbReference type="NCBI Taxonomy" id="31234"/>
    <lineage>
        <taxon>Eukaryota</taxon>
        <taxon>Metazoa</taxon>
        <taxon>Ecdysozoa</taxon>
        <taxon>Nematoda</taxon>
        <taxon>Chromadorea</taxon>
        <taxon>Rhabditida</taxon>
        <taxon>Rhabditina</taxon>
        <taxon>Rhabditomorpha</taxon>
        <taxon>Rhabditoidea</taxon>
        <taxon>Rhabditidae</taxon>
        <taxon>Peloderinae</taxon>
        <taxon>Caenorhabditis</taxon>
    </lineage>
</organism>
<reference evidence="1" key="1">
    <citation type="submission" date="2007-07" db="EMBL/GenBank/DDBJ databases">
        <title>PCAP assembly of the Caenorhabditis remanei genome.</title>
        <authorList>
            <consortium name="The Caenorhabditis remanei Sequencing Consortium"/>
            <person name="Wilson R.K."/>
        </authorList>
    </citation>
    <scope>NUCLEOTIDE SEQUENCE [LARGE SCALE GENOMIC DNA]</scope>
    <source>
        <strain evidence="1">PB4641</strain>
    </source>
</reference>
<dbReference type="OrthoDB" id="433501at2759"/>
<dbReference type="EMBL" id="DS268638">
    <property type="protein sequence ID" value="EFO96128.1"/>
    <property type="molecule type" value="Genomic_DNA"/>
</dbReference>
<dbReference type="Proteomes" id="UP000008281">
    <property type="component" value="Unassembled WGS sequence"/>
</dbReference>
<evidence type="ECO:0000313" key="2">
    <source>
        <dbReference type="Proteomes" id="UP000008281"/>
    </source>
</evidence>